<keyword evidence="3" id="KW-1185">Reference proteome</keyword>
<dbReference type="SUPFAM" id="SSF51621">
    <property type="entry name" value="Phosphoenolpyruvate/pyruvate domain"/>
    <property type="match status" value="1"/>
</dbReference>
<reference evidence="2" key="1">
    <citation type="submission" date="2021-10" db="EMBL/GenBank/DDBJ databases">
        <title>Streptomyces nigrumlapis sp.nov.,an antimicrobial producing actinobacterium isolated from Black Gobi rocks.</title>
        <authorList>
            <person name="Wen Y."/>
            <person name="Zhang W."/>
            <person name="Liu X.G."/>
        </authorList>
    </citation>
    <scope>NUCLEOTIDE SEQUENCE</scope>
    <source>
        <strain evidence="2">ST13-2-2</strain>
    </source>
</reference>
<dbReference type="InterPro" id="IPR040442">
    <property type="entry name" value="Pyrv_kinase-like_dom_sf"/>
</dbReference>
<accession>A0ABY4MAK8</accession>
<evidence type="ECO:0000313" key="2">
    <source>
        <dbReference type="EMBL" id="UQA94806.1"/>
    </source>
</evidence>
<dbReference type="InterPro" id="IPR015813">
    <property type="entry name" value="Pyrv/PenolPyrv_kinase-like_dom"/>
</dbReference>
<dbReference type="Proteomes" id="UP000830115">
    <property type="component" value="Chromosome"/>
</dbReference>
<dbReference type="EMBL" id="CP086322">
    <property type="protein sequence ID" value="UQA94806.1"/>
    <property type="molecule type" value="Genomic_DNA"/>
</dbReference>
<evidence type="ECO:0000313" key="3">
    <source>
        <dbReference type="Proteomes" id="UP000830115"/>
    </source>
</evidence>
<keyword evidence="2" id="KW-0456">Lyase</keyword>
<organism evidence="2 3">
    <name type="scientific">Streptomyces halobius</name>
    <dbReference type="NCBI Taxonomy" id="2879846"/>
    <lineage>
        <taxon>Bacteria</taxon>
        <taxon>Bacillati</taxon>
        <taxon>Actinomycetota</taxon>
        <taxon>Actinomycetes</taxon>
        <taxon>Kitasatosporales</taxon>
        <taxon>Streptomycetaceae</taxon>
        <taxon>Streptomyces</taxon>
    </lineage>
</organism>
<proteinExistence type="predicted"/>
<name>A0ABY4MAK8_9ACTN</name>
<protein>
    <submittedName>
        <fullName evidence="2">Isocitrate lyase/phosphoenolpyruvate mutase family protein</fullName>
    </submittedName>
</protein>
<feature type="region of interest" description="Disordered" evidence="1">
    <location>
        <begin position="1"/>
        <end position="20"/>
    </location>
</feature>
<dbReference type="GO" id="GO:0016829">
    <property type="term" value="F:lyase activity"/>
    <property type="evidence" value="ECO:0007669"/>
    <property type="project" value="UniProtKB-KW"/>
</dbReference>
<evidence type="ECO:0000256" key="1">
    <source>
        <dbReference type="SAM" id="MobiDB-lite"/>
    </source>
</evidence>
<dbReference type="Pfam" id="PF13714">
    <property type="entry name" value="PEP_mutase"/>
    <property type="match status" value="1"/>
</dbReference>
<dbReference type="Gene3D" id="3.20.20.60">
    <property type="entry name" value="Phosphoenolpyruvate-binding domains"/>
    <property type="match status" value="1"/>
</dbReference>
<gene>
    <name evidence="2" type="ORF">K9S39_25730</name>
</gene>
<sequence>MPARCGRRSVQSRQPRACGRHLRAGRRRGRGHIGAVSAVPAPLNILFVPDRHTVGRLAELGVRRISTGSLLFRTALRATLAVAESVRTGRQPSAGPGTEAGVPGYAEVQRMAVEG</sequence>